<comment type="caution">
    <text evidence="2">The sequence shown here is derived from an EMBL/GenBank/DDBJ whole genome shotgun (WGS) entry which is preliminary data.</text>
</comment>
<evidence type="ECO:0000313" key="2">
    <source>
        <dbReference type="EMBL" id="RIV82956.1"/>
    </source>
</evidence>
<feature type="domain" description="Bacteriophage Mu GpT" evidence="1">
    <location>
        <begin position="8"/>
        <end position="298"/>
    </location>
</feature>
<dbReference type="RefSeq" id="WP_119593467.1">
    <property type="nucleotide sequence ID" value="NZ_QXFM01000114.1"/>
</dbReference>
<protein>
    <recommendedName>
        <fullName evidence="1">Bacteriophage Mu GpT domain-containing protein</fullName>
    </recommendedName>
</protein>
<dbReference type="Proteomes" id="UP000265366">
    <property type="component" value="Unassembled WGS sequence"/>
</dbReference>
<dbReference type="Pfam" id="PF10124">
    <property type="entry name" value="Mu-like_gpT"/>
    <property type="match status" value="1"/>
</dbReference>
<dbReference type="InterPro" id="IPR018774">
    <property type="entry name" value="Phage_Mu_GpT"/>
</dbReference>
<organism evidence="2 3">
    <name type="scientific">Aurantiacibacter xanthus</name>
    <dbReference type="NCBI Taxonomy" id="1784712"/>
    <lineage>
        <taxon>Bacteria</taxon>
        <taxon>Pseudomonadati</taxon>
        <taxon>Pseudomonadota</taxon>
        <taxon>Alphaproteobacteria</taxon>
        <taxon>Sphingomonadales</taxon>
        <taxon>Erythrobacteraceae</taxon>
        <taxon>Aurantiacibacter</taxon>
    </lineage>
</organism>
<sequence length="299" mass="32789">MKINSANLAALRTGYSAAMQRGIDGAPAAMAKRIATVVRATQKEQKYGWLGKMPKVREWIGDRVVQNISEHDYAIKEKAFELTIGVDKDDIETDNLGHYATLFEGIGEATVLDPEQMVWDLLKAGFTTECYDGQNFFDTDHPVLDAAGEPQSVANTDGGSGTPWFLLDTSRSLKPLIKQVRRDFGLLVAKDKETDDNVFDRKEFIYGVDARMNFGFGFWQMAWGSKQTLNAANYGTARAALSSMKGDYGRPLGLKGNLLVVPPSLESAGLKLLNSENAAGGETNEWKGTAELLVVPWLA</sequence>
<dbReference type="OrthoDB" id="9804833at2"/>
<accession>A0A3A1P1D2</accession>
<keyword evidence="3" id="KW-1185">Reference proteome</keyword>
<proteinExistence type="predicted"/>
<reference evidence="2 3" key="1">
    <citation type="submission" date="2018-08" db="EMBL/GenBank/DDBJ databases">
        <title>Erythrobacter zhengii sp.nov., a bacterium isolated from deep-sea sediment.</title>
        <authorList>
            <person name="Fang C."/>
            <person name="Wu Y.-H."/>
            <person name="Sun C."/>
            <person name="Wang H."/>
            <person name="Cheng H."/>
            <person name="Meng F.-X."/>
            <person name="Wang C.-S."/>
            <person name="Xu X.-W."/>
        </authorList>
    </citation>
    <scope>NUCLEOTIDE SEQUENCE [LARGE SCALE GENOMIC DNA]</scope>
    <source>
        <strain evidence="2 3">CCTCC AB 2015396</strain>
    </source>
</reference>
<gene>
    <name evidence="2" type="ORF">D2V17_14230</name>
</gene>
<name>A0A3A1P1D2_9SPHN</name>
<dbReference type="EMBL" id="QXFM01000114">
    <property type="protein sequence ID" value="RIV82956.1"/>
    <property type="molecule type" value="Genomic_DNA"/>
</dbReference>
<dbReference type="AlphaFoldDB" id="A0A3A1P1D2"/>
<evidence type="ECO:0000259" key="1">
    <source>
        <dbReference type="Pfam" id="PF10124"/>
    </source>
</evidence>
<evidence type="ECO:0000313" key="3">
    <source>
        <dbReference type="Proteomes" id="UP000265366"/>
    </source>
</evidence>